<evidence type="ECO:0000259" key="4">
    <source>
        <dbReference type="Pfam" id="PF00930"/>
    </source>
</evidence>
<organism evidence="5 6">
    <name type="scientific">Candidatus Acidiferrum panamense</name>
    <dbReference type="NCBI Taxonomy" id="2741543"/>
    <lineage>
        <taxon>Bacteria</taxon>
        <taxon>Pseudomonadati</taxon>
        <taxon>Acidobacteriota</taxon>
        <taxon>Terriglobia</taxon>
        <taxon>Candidatus Acidiferrales</taxon>
        <taxon>Candidatus Acidiferrum</taxon>
    </lineage>
</organism>
<feature type="compositionally biased region" description="Basic and acidic residues" evidence="1">
    <location>
        <begin position="170"/>
        <end position="195"/>
    </location>
</feature>
<dbReference type="SUPFAM" id="SSF82171">
    <property type="entry name" value="DPP6 N-terminal domain-like"/>
    <property type="match status" value="1"/>
</dbReference>
<comment type="caution">
    <text evidence="5">The sequence shown here is derived from an EMBL/GenBank/DDBJ whole genome shotgun (WGS) entry which is preliminary data.</text>
</comment>
<accession>A0A7V8NSX5</accession>
<dbReference type="InterPro" id="IPR002469">
    <property type="entry name" value="Peptidase_S9B_N"/>
</dbReference>
<dbReference type="GO" id="GO:0008239">
    <property type="term" value="F:dipeptidyl-peptidase activity"/>
    <property type="evidence" value="ECO:0007669"/>
    <property type="project" value="TreeGrafter"/>
</dbReference>
<reference evidence="5" key="1">
    <citation type="submission" date="2020-06" db="EMBL/GenBank/DDBJ databases">
        <title>Legume-microbial interactions unlock mineral nutrients during tropical forest succession.</title>
        <authorList>
            <person name="Epihov D.Z."/>
        </authorList>
    </citation>
    <scope>NUCLEOTIDE SEQUENCE [LARGE SCALE GENOMIC DNA]</scope>
    <source>
        <strain evidence="5">Pan2503</strain>
    </source>
</reference>
<dbReference type="Pfam" id="PF00930">
    <property type="entry name" value="DPPIV_N"/>
    <property type="match status" value="1"/>
</dbReference>
<feature type="domain" description="Dipeptidylpeptidase IV N-terminal" evidence="4">
    <location>
        <begin position="325"/>
        <end position="599"/>
    </location>
</feature>
<dbReference type="PANTHER" id="PTHR11731">
    <property type="entry name" value="PROTEASE FAMILY S9B,C DIPEPTIDYL-PEPTIDASE IV-RELATED"/>
    <property type="match status" value="1"/>
</dbReference>
<dbReference type="SUPFAM" id="SSF53474">
    <property type="entry name" value="alpha/beta-Hydrolases"/>
    <property type="match status" value="1"/>
</dbReference>
<keyword evidence="2" id="KW-0812">Transmembrane</keyword>
<evidence type="ECO:0000313" key="5">
    <source>
        <dbReference type="EMBL" id="MBA0086919.1"/>
    </source>
</evidence>
<dbReference type="PANTHER" id="PTHR11731:SF193">
    <property type="entry name" value="DIPEPTIDYL PEPTIDASE 9"/>
    <property type="match status" value="1"/>
</dbReference>
<feature type="region of interest" description="Disordered" evidence="1">
    <location>
        <begin position="170"/>
        <end position="209"/>
    </location>
</feature>
<dbReference type="InterPro" id="IPR001375">
    <property type="entry name" value="Peptidase_S9_cat"/>
</dbReference>
<dbReference type="GO" id="GO:0008236">
    <property type="term" value="F:serine-type peptidase activity"/>
    <property type="evidence" value="ECO:0007669"/>
    <property type="project" value="InterPro"/>
</dbReference>
<sequence>MRATNSAQTMCRGENRLARVGVYAGLAAVSLLVARAWAGQENAVSAANAEASSLDRTSQAAPNYPLEERFLPDQVSKLVFDLAVTPHWFGESDRFWYSYETPEGTRYYVVDPVRKAKAPLWDNAKVAAALSMLTNFPYDARHLPVKRLKLEDKDTRMRFEVEIRKDAVVPNEPKREKSQEDIEEQGKEGEIKQGEQEGQAAGPPAEKPEETRTIYFAFDLATGKVTRLDNSEASKKKPMWASVSPDEKTVVFARQHNLYQMDAENYRKALQKAGDTSVVEAQLTTDGVEKYSYARVLLPEQEEQLKKQDKGDTNKAGPRIPAVTIHWSKDSKKFALERNDDRKVGDYWVIHSLTNPRPVLETRSYALPGEANVPIGEIDIFDVASRQRMVVEPKSFVDEVLNVADAAQTERDREELREEQEENRQNPAPLSRLSPKWAADTSDVLYFTSRSRDFRQVEVDVADTATGKVQKLIEERSNVWMTQKPLRLVGNGKEMLWWSERDGWGHFYLYDGQGKLKNQITAGEYVTDQIASVDEKARMLYFTANGHEAGEDPYFTHLYRIGLDGSGLKLLTPGNFSHAVNWPDSGKYFVDTYSRVDTTPKSALLDGQGTPLSELETTDVSQLITAGFKYPEAFKVKADDGVTDLYGVIYKPFDFDASRKYPVIEYVYPGPQVEQVTKAFSPKSPNVPLAQLGFVVVEVGNRGGSPQRDKWYDTYGYGNLRDYGLADKKAALERLAAAHPYMDLSRVGMWGHSGGGFMTAAAMLQYPHFYKAGWSESGNHDNNVYNNTWSEKYHGVREEKQKDGTEKFFYEIDKNSEIAKNLAGHLMLTTGDMDDNVSMVNTMRLANALIKANKRFEMLVFPGMRHSYMPIQNYVILARGDFFCKWLLGSSDTGADIIELEREKQATPSK</sequence>
<feature type="non-terminal residue" evidence="5">
    <location>
        <position position="910"/>
    </location>
</feature>
<proteinExistence type="predicted"/>
<keyword evidence="2" id="KW-0472">Membrane</keyword>
<dbReference type="Gene3D" id="2.140.10.30">
    <property type="entry name" value="Dipeptidylpeptidase IV, N-terminal domain"/>
    <property type="match status" value="1"/>
</dbReference>
<keyword evidence="6" id="KW-1185">Reference proteome</keyword>
<feature type="domain" description="Peptidase S9 prolyl oligopeptidase catalytic" evidence="3">
    <location>
        <begin position="688"/>
        <end position="887"/>
    </location>
</feature>
<dbReference type="Pfam" id="PF00326">
    <property type="entry name" value="Peptidase_S9"/>
    <property type="match status" value="1"/>
</dbReference>
<dbReference type="AlphaFoldDB" id="A0A7V8NSX5"/>
<dbReference type="EMBL" id="JACDQQ010001743">
    <property type="protein sequence ID" value="MBA0086919.1"/>
    <property type="molecule type" value="Genomic_DNA"/>
</dbReference>
<dbReference type="GO" id="GO:0006508">
    <property type="term" value="P:proteolysis"/>
    <property type="evidence" value="ECO:0007669"/>
    <property type="project" value="InterPro"/>
</dbReference>
<gene>
    <name evidence="5" type="ORF">HRJ53_18210</name>
</gene>
<keyword evidence="2" id="KW-1133">Transmembrane helix</keyword>
<dbReference type="InterPro" id="IPR050278">
    <property type="entry name" value="Serine_Prot_S9B/DPPIV"/>
</dbReference>
<evidence type="ECO:0000256" key="2">
    <source>
        <dbReference type="SAM" id="Phobius"/>
    </source>
</evidence>
<dbReference type="Gene3D" id="3.40.50.1820">
    <property type="entry name" value="alpha/beta hydrolase"/>
    <property type="match status" value="1"/>
</dbReference>
<protein>
    <submittedName>
        <fullName evidence="5">DPP IV N-terminal domain-containing protein</fullName>
    </submittedName>
</protein>
<dbReference type="InterPro" id="IPR029058">
    <property type="entry name" value="AB_hydrolase_fold"/>
</dbReference>
<feature type="transmembrane region" description="Helical" evidence="2">
    <location>
        <begin position="20"/>
        <end position="38"/>
    </location>
</feature>
<dbReference type="Proteomes" id="UP000567293">
    <property type="component" value="Unassembled WGS sequence"/>
</dbReference>
<evidence type="ECO:0000259" key="3">
    <source>
        <dbReference type="Pfam" id="PF00326"/>
    </source>
</evidence>
<evidence type="ECO:0000256" key="1">
    <source>
        <dbReference type="SAM" id="MobiDB-lite"/>
    </source>
</evidence>
<name>A0A7V8NSX5_9BACT</name>
<feature type="region of interest" description="Disordered" evidence="1">
    <location>
        <begin position="407"/>
        <end position="433"/>
    </location>
</feature>
<evidence type="ECO:0000313" key="6">
    <source>
        <dbReference type="Proteomes" id="UP000567293"/>
    </source>
</evidence>